<feature type="region of interest" description="Disordered" evidence="5">
    <location>
        <begin position="838"/>
        <end position="871"/>
    </location>
</feature>
<feature type="compositionally biased region" description="Polar residues" evidence="5">
    <location>
        <begin position="773"/>
        <end position="788"/>
    </location>
</feature>
<feature type="transmembrane region" description="Helical" evidence="6">
    <location>
        <begin position="448"/>
        <end position="471"/>
    </location>
</feature>
<dbReference type="PANTHER" id="PTHR12570:SF65">
    <property type="entry name" value="MAGNESIUM TRANSPORTER NIPA9-RELATED"/>
    <property type="match status" value="1"/>
</dbReference>
<evidence type="ECO:0000313" key="7">
    <source>
        <dbReference type="EMBL" id="KXT13154.1"/>
    </source>
</evidence>
<dbReference type="InterPro" id="IPR037185">
    <property type="entry name" value="EmrE-like"/>
</dbReference>
<feature type="transmembrane region" description="Helical" evidence="6">
    <location>
        <begin position="327"/>
        <end position="347"/>
    </location>
</feature>
<evidence type="ECO:0000256" key="3">
    <source>
        <dbReference type="ARBA" id="ARBA00022989"/>
    </source>
</evidence>
<feature type="transmembrane region" description="Helical" evidence="6">
    <location>
        <begin position="50"/>
        <end position="72"/>
    </location>
</feature>
<dbReference type="GO" id="GO:0016020">
    <property type="term" value="C:membrane"/>
    <property type="evidence" value="ECO:0007669"/>
    <property type="project" value="UniProtKB-SubCell"/>
</dbReference>
<evidence type="ECO:0000256" key="1">
    <source>
        <dbReference type="ARBA" id="ARBA00004141"/>
    </source>
</evidence>
<keyword evidence="8" id="KW-1185">Reference proteome</keyword>
<feature type="region of interest" description="Disordered" evidence="5">
    <location>
        <begin position="760"/>
        <end position="788"/>
    </location>
</feature>
<comment type="subcellular location">
    <subcellularLocation>
        <location evidence="1">Membrane</location>
        <topology evidence="1">Multi-pass membrane protein</topology>
    </subcellularLocation>
</comment>
<dbReference type="SUPFAM" id="SSF103481">
    <property type="entry name" value="Multidrug resistance efflux transporter EmrE"/>
    <property type="match status" value="1"/>
</dbReference>
<protein>
    <submittedName>
        <fullName evidence="7">Uncharacterized protein</fullName>
    </submittedName>
</protein>
<feature type="region of interest" description="Disordered" evidence="5">
    <location>
        <begin position="207"/>
        <end position="294"/>
    </location>
</feature>
<feature type="compositionally biased region" description="Basic and acidic residues" evidence="5">
    <location>
        <begin position="233"/>
        <end position="245"/>
    </location>
</feature>
<comment type="caution">
    <text evidence="7">The sequence shown here is derived from an EMBL/GenBank/DDBJ whole genome shotgun (WGS) entry which is preliminary data.</text>
</comment>
<dbReference type="OrthoDB" id="165382at2759"/>
<keyword evidence="4 6" id="KW-0472">Membrane</keyword>
<feature type="transmembrane region" description="Helical" evidence="6">
    <location>
        <begin position="178"/>
        <end position="196"/>
    </location>
</feature>
<evidence type="ECO:0000256" key="5">
    <source>
        <dbReference type="SAM" id="MobiDB-lite"/>
    </source>
</evidence>
<evidence type="ECO:0000313" key="8">
    <source>
        <dbReference type="Proteomes" id="UP000073492"/>
    </source>
</evidence>
<dbReference type="PANTHER" id="PTHR12570">
    <property type="match status" value="1"/>
</dbReference>
<evidence type="ECO:0000256" key="2">
    <source>
        <dbReference type="ARBA" id="ARBA00022692"/>
    </source>
</evidence>
<dbReference type="EMBL" id="LFZO01000127">
    <property type="protein sequence ID" value="KXT13154.1"/>
    <property type="molecule type" value="Genomic_DNA"/>
</dbReference>
<feature type="transmembrane region" description="Helical" evidence="6">
    <location>
        <begin position="356"/>
        <end position="374"/>
    </location>
</feature>
<dbReference type="InterPro" id="IPR008521">
    <property type="entry name" value="Mg_trans_NIPA"/>
</dbReference>
<feature type="region of interest" description="Disordered" evidence="5">
    <location>
        <begin position="648"/>
        <end position="708"/>
    </location>
</feature>
<dbReference type="AlphaFoldDB" id="A0A139IEP3"/>
<sequence length="871" mass="94818">MYMFSSLRDPVSRSQLPFWEGDSEVAQTALAADSAQGVADRSSEIRVCRYSVLAFPHLLLVVVLAGVHAVGFSQFQGKLRHLGATPASLYTSSFSPHALTPRFRSRHSGVLYAALLLGLRPACGSRDHCDAPRRRALYKKTTYTMYLPHKPHDISGIDTSWNVNKGPKGHLKNGGWDSLIGVVTAICGNVLISFALNTQRYAHMRLSKDREQRLQEKRKRRRKVSQYGTQQVDHPDEPARQKAKAESNGYSIERTQESTETEPLIPRAHSRNESGSSSSDTAETSDDDEDPKEKSYLKSPIWWVGIAMMVVGEVGNFLAYGFAPASIVAPLGVVALVSNCLIAPLLLREKFRWRDGLGVLIASGGAVVVVLSASSSNPKLTPEAIWGLVTTWEFETYLGITLLLIVALVFLSNRFGEKTILIDLGLVALFGGYTALSTKGVASLLTYSIWRVVTFPITYLLLAVLVGTAVMQIKYVNRALQRFNSTMVIPTQFVLFTISVILGSAVLYRDFEREQTNDAIKFVAGCAMTFFGVWCITSGRKQNQDGDLDGNEEDDAISLADEETAEITERDGPERQASVVTTSSGRATVRRIRTAHSNIPGSLRKTPIFAPVEAATPPGPFDLNKHLQDADVAPANASAVHVDSTAQLNGFDGSPVNPAKPPRIHATTSAPVVPQTPKPDDGLLRPKTPARTPSGPPMNSPSKTTSAQKAQYLDPNITPRQKLQQRHSVLGIIPGPLTSPLSGSLAAIVADELRRGVERSPLGSIGRRRSAKTNRPSISQNDDPYQPVISSSLKRHSIASGDIDFDSEEAANLRVAAGSPSGGRMRSLSATISDMLGSASNSLKRQRTLDKQARRKQGTSDEYTEERDTER</sequence>
<feature type="transmembrane region" description="Helical" evidence="6">
    <location>
        <begin position="419"/>
        <end position="436"/>
    </location>
</feature>
<evidence type="ECO:0000256" key="4">
    <source>
        <dbReference type="ARBA" id="ARBA00023136"/>
    </source>
</evidence>
<dbReference type="GO" id="GO:0015095">
    <property type="term" value="F:magnesium ion transmembrane transporter activity"/>
    <property type="evidence" value="ECO:0007669"/>
    <property type="project" value="InterPro"/>
</dbReference>
<dbReference type="Pfam" id="PF05653">
    <property type="entry name" value="Mg_trans_NIPA"/>
    <property type="match status" value="1"/>
</dbReference>
<feature type="transmembrane region" description="Helical" evidence="6">
    <location>
        <begin position="394"/>
        <end position="412"/>
    </location>
</feature>
<organism evidence="7 8">
    <name type="scientific">Pseudocercospora musae</name>
    <dbReference type="NCBI Taxonomy" id="113226"/>
    <lineage>
        <taxon>Eukaryota</taxon>
        <taxon>Fungi</taxon>
        <taxon>Dikarya</taxon>
        <taxon>Ascomycota</taxon>
        <taxon>Pezizomycotina</taxon>
        <taxon>Dothideomycetes</taxon>
        <taxon>Dothideomycetidae</taxon>
        <taxon>Mycosphaerellales</taxon>
        <taxon>Mycosphaerellaceae</taxon>
        <taxon>Pseudocercospora</taxon>
    </lineage>
</organism>
<feature type="region of interest" description="Disordered" evidence="5">
    <location>
        <begin position="565"/>
        <end position="604"/>
    </location>
</feature>
<keyword evidence="3 6" id="KW-1133">Transmembrane helix</keyword>
<accession>A0A139IEP3</accession>
<name>A0A139IEP3_9PEZI</name>
<evidence type="ECO:0000256" key="6">
    <source>
        <dbReference type="SAM" id="Phobius"/>
    </source>
</evidence>
<keyword evidence="2 6" id="KW-0812">Transmembrane</keyword>
<dbReference type="Proteomes" id="UP000073492">
    <property type="component" value="Unassembled WGS sequence"/>
</dbReference>
<gene>
    <name evidence="7" type="ORF">AC579_9386</name>
</gene>
<proteinExistence type="predicted"/>
<feature type="transmembrane region" description="Helical" evidence="6">
    <location>
        <begin position="483"/>
        <end position="507"/>
    </location>
</feature>
<reference evidence="7 8" key="1">
    <citation type="submission" date="2015-07" db="EMBL/GenBank/DDBJ databases">
        <title>Comparative genomics of the Sigatoka disease complex on banana suggests a link between parallel evolutionary changes in Pseudocercospora fijiensis and Pseudocercospora eumusae and increased virulence on the banana host.</title>
        <authorList>
            <person name="Chang T.-C."/>
            <person name="Salvucci A."/>
            <person name="Crous P.W."/>
            <person name="Stergiopoulos I."/>
        </authorList>
    </citation>
    <scope>NUCLEOTIDE SEQUENCE [LARGE SCALE GENOMIC DNA]</scope>
    <source>
        <strain evidence="7 8">CBS 116634</strain>
    </source>
</reference>
<feature type="transmembrane region" description="Helical" evidence="6">
    <location>
        <begin position="301"/>
        <end position="321"/>
    </location>
</feature>